<dbReference type="PANTHER" id="PTHR11011">
    <property type="entry name" value="MALE STERILITY PROTEIN 2-RELATED"/>
    <property type="match status" value="1"/>
</dbReference>
<dbReference type="InterPro" id="IPR026055">
    <property type="entry name" value="FAR"/>
</dbReference>
<dbReference type="GO" id="GO:0102965">
    <property type="term" value="F:alcohol-forming long-chain fatty acyl-CoA reductase activity"/>
    <property type="evidence" value="ECO:0007669"/>
    <property type="project" value="UniProtKB-EC"/>
</dbReference>
<dbReference type="Pfam" id="PF07993">
    <property type="entry name" value="NAD_binding_4"/>
    <property type="match status" value="1"/>
</dbReference>
<dbReference type="GO" id="GO:0035336">
    <property type="term" value="P:long-chain fatty-acyl-CoA metabolic process"/>
    <property type="evidence" value="ECO:0007669"/>
    <property type="project" value="TreeGrafter"/>
</dbReference>
<dbReference type="GO" id="GO:0010345">
    <property type="term" value="P:suberin biosynthetic process"/>
    <property type="evidence" value="ECO:0007669"/>
    <property type="project" value="TreeGrafter"/>
</dbReference>
<evidence type="ECO:0000256" key="4">
    <source>
        <dbReference type="RuleBase" id="RU363097"/>
    </source>
</evidence>
<evidence type="ECO:0000313" key="7">
    <source>
        <dbReference type="EMBL" id="CAH9072689.1"/>
    </source>
</evidence>
<evidence type="ECO:0000256" key="1">
    <source>
        <dbReference type="ARBA" id="ARBA00005928"/>
    </source>
</evidence>
<keyword evidence="4" id="KW-0560">Oxidoreductase</keyword>
<dbReference type="InterPro" id="IPR036291">
    <property type="entry name" value="NAD(P)-bd_dom_sf"/>
</dbReference>
<dbReference type="EMBL" id="CAMAPE010000008">
    <property type="protein sequence ID" value="CAH9072689.1"/>
    <property type="molecule type" value="Genomic_DNA"/>
</dbReference>
<feature type="domain" description="Thioester reductase (TE)" evidence="6">
    <location>
        <begin position="17"/>
        <end position="318"/>
    </location>
</feature>
<comment type="function">
    <text evidence="4">Catalyzes the reduction of fatty acyl-CoA to fatty alcohols.</text>
</comment>
<evidence type="ECO:0000259" key="6">
    <source>
        <dbReference type="Pfam" id="PF07993"/>
    </source>
</evidence>
<evidence type="ECO:0000256" key="2">
    <source>
        <dbReference type="ARBA" id="ARBA00022516"/>
    </source>
</evidence>
<accession>A0A9P0YQD3</accession>
<proteinExistence type="inferred from homology"/>
<evidence type="ECO:0000313" key="8">
    <source>
        <dbReference type="Proteomes" id="UP001152484"/>
    </source>
</evidence>
<comment type="catalytic activity">
    <reaction evidence="4">
        <text>a long-chain fatty acyl-CoA + 2 NADPH + 2 H(+) = a long-chain primary fatty alcohol + 2 NADP(+) + CoA</text>
        <dbReference type="Rhea" id="RHEA:52716"/>
        <dbReference type="ChEBI" id="CHEBI:15378"/>
        <dbReference type="ChEBI" id="CHEBI:57287"/>
        <dbReference type="ChEBI" id="CHEBI:57783"/>
        <dbReference type="ChEBI" id="CHEBI:58349"/>
        <dbReference type="ChEBI" id="CHEBI:77396"/>
        <dbReference type="ChEBI" id="CHEBI:83139"/>
        <dbReference type="EC" id="1.2.1.84"/>
    </reaction>
</comment>
<dbReference type="Proteomes" id="UP001152484">
    <property type="component" value="Unassembled WGS sequence"/>
</dbReference>
<name>A0A9P0YQD3_CUSEU</name>
<comment type="caution">
    <text evidence="7">The sequence shown here is derived from an EMBL/GenBank/DDBJ whole genome shotgun (WGS) entry which is preliminary data.</text>
</comment>
<protein>
    <recommendedName>
        <fullName evidence="4">Fatty acyl-CoA reductase</fullName>
        <ecNumber evidence="4">1.2.1.84</ecNumber>
    </recommendedName>
</protein>
<dbReference type="AlphaFoldDB" id="A0A9P0YQD3"/>
<evidence type="ECO:0000256" key="3">
    <source>
        <dbReference type="ARBA" id="ARBA00023098"/>
    </source>
</evidence>
<feature type="domain" description="Fatty acyl-CoA reductase C-terminal" evidence="5">
    <location>
        <begin position="393"/>
        <end position="491"/>
    </location>
</feature>
<dbReference type="Gene3D" id="3.40.50.720">
    <property type="entry name" value="NAD(P)-binding Rossmann-like Domain"/>
    <property type="match status" value="1"/>
</dbReference>
<dbReference type="PANTHER" id="PTHR11011:SF99">
    <property type="entry name" value="FATTY ACYL-COA REDUCTASE 3"/>
    <property type="match status" value="1"/>
</dbReference>
<dbReference type="InterPro" id="IPR013120">
    <property type="entry name" value="FAR_NAD-bd"/>
</dbReference>
<keyword evidence="8" id="KW-1185">Reference proteome</keyword>
<organism evidence="7 8">
    <name type="scientific">Cuscuta europaea</name>
    <name type="common">European dodder</name>
    <dbReference type="NCBI Taxonomy" id="41803"/>
    <lineage>
        <taxon>Eukaryota</taxon>
        <taxon>Viridiplantae</taxon>
        <taxon>Streptophyta</taxon>
        <taxon>Embryophyta</taxon>
        <taxon>Tracheophyta</taxon>
        <taxon>Spermatophyta</taxon>
        <taxon>Magnoliopsida</taxon>
        <taxon>eudicotyledons</taxon>
        <taxon>Gunneridae</taxon>
        <taxon>Pentapetalae</taxon>
        <taxon>asterids</taxon>
        <taxon>lamiids</taxon>
        <taxon>Solanales</taxon>
        <taxon>Convolvulaceae</taxon>
        <taxon>Cuscuteae</taxon>
        <taxon>Cuscuta</taxon>
        <taxon>Cuscuta subgen. Cuscuta</taxon>
    </lineage>
</organism>
<dbReference type="SUPFAM" id="SSF51735">
    <property type="entry name" value="NAD(P)-binding Rossmann-fold domains"/>
    <property type="match status" value="1"/>
</dbReference>
<dbReference type="CDD" id="cd09071">
    <property type="entry name" value="FAR_C"/>
    <property type="match status" value="1"/>
</dbReference>
<dbReference type="EC" id="1.2.1.84" evidence="4"/>
<reference evidence="7" key="1">
    <citation type="submission" date="2022-07" db="EMBL/GenBank/DDBJ databases">
        <authorList>
            <person name="Macas J."/>
            <person name="Novak P."/>
            <person name="Neumann P."/>
        </authorList>
    </citation>
    <scope>NUCLEOTIDE SEQUENCE</scope>
</reference>
<dbReference type="CDD" id="cd05236">
    <property type="entry name" value="FAR-N_SDR_e"/>
    <property type="match status" value="1"/>
</dbReference>
<dbReference type="Pfam" id="PF03015">
    <property type="entry name" value="Sterile"/>
    <property type="match status" value="1"/>
</dbReference>
<keyword evidence="2 4" id="KW-0444">Lipid biosynthesis</keyword>
<dbReference type="InterPro" id="IPR033640">
    <property type="entry name" value="FAR_C"/>
</dbReference>
<gene>
    <name evidence="7" type="ORF">CEURO_LOCUS4483</name>
</gene>
<dbReference type="OrthoDB" id="429813at2759"/>
<dbReference type="GO" id="GO:0080019">
    <property type="term" value="F:alcohol-forming very long-chain fatty acyl-CoA reductase activity"/>
    <property type="evidence" value="ECO:0007669"/>
    <property type="project" value="InterPro"/>
</dbReference>
<evidence type="ECO:0000259" key="5">
    <source>
        <dbReference type="Pfam" id="PF03015"/>
    </source>
</evidence>
<sequence>MELGSALSFLEDRAILVTGATGFLAKIFVEKILRLQPNVKTLFLLLRAEDTMAAVQRFTTEVLGKDLFKVVKEKYGEKWDGLISDRVSVVAGDITCENLGVKDSSFLDRLWTEVDVVVNMAATTDFDDRYDVSFKINTMGPKHVLDFARKCQKLRVLLHVSTAYVCGEKQGLILERPYKMGETLNGTCGLDIDREKRIINETLKMLRAENASQQSITLAMKDIGIQRAKAYGWPNTYVFTKAMGEMLLGELRDSVPLVIIRPTIITSTYKEPFPGWVEGVRTIDSLAVAYGKGKLTCFLGDPKTIVDVIPADMVVNAMIVAMVGHANQQGTESIYHIGSSVSNPMRYKLLQDLGYRYFTKHPCIGKDGKPILVGEVTVLGSMDSFRRYMAIHYLIPLKGLEIVNIACCQYFHSMYNEMHRKIKTVMRLVDLYQPYLFFKGVYDDINTEKLRRAAKEGGTETDVFYFDPKVVNWDDYFIKTHIPGLMKYVFNRK</sequence>
<keyword evidence="3 4" id="KW-0443">Lipid metabolism</keyword>
<keyword evidence="4" id="KW-0521">NADP</keyword>
<comment type="similarity">
    <text evidence="1 4">Belongs to the fatty acyl-CoA reductase family.</text>
</comment>